<reference evidence="2" key="1">
    <citation type="submission" date="2022-11" db="UniProtKB">
        <authorList>
            <consortium name="WormBaseParasite"/>
        </authorList>
    </citation>
    <scope>IDENTIFICATION</scope>
</reference>
<dbReference type="WBParaSite" id="JU765_v2.g4978.t1">
    <property type="protein sequence ID" value="JU765_v2.g4978.t1"/>
    <property type="gene ID" value="JU765_v2.g4978"/>
</dbReference>
<sequence length="238" mass="27056">MLARQCLQFASASRITSSAVNLLSLPSLNTKHVRLLSVSPPPSTDHGHDHGKHPRFGNGKLSSRFKITMTKEEKERKRHEIDAMKSEETPTGLFAKFKFYFKRYWYIALPVHCVGSVFWFTGAYLLVKSGIDVIALLQWMHIPEALIEKVKNTPESAGVLVIALILYKIATPLRYATTLAGIQLTFWTLRRLGKLKTAKEVEFGVRSGYEKYQRAIRRLNERRLANIAARSAARKKSQ</sequence>
<evidence type="ECO:0000313" key="2">
    <source>
        <dbReference type="WBParaSite" id="JU765_v2.g4978.t1"/>
    </source>
</evidence>
<name>A0AC34RAQ2_9BILA</name>
<dbReference type="Proteomes" id="UP000887576">
    <property type="component" value="Unplaced"/>
</dbReference>
<proteinExistence type="predicted"/>
<evidence type="ECO:0000313" key="1">
    <source>
        <dbReference type="Proteomes" id="UP000887576"/>
    </source>
</evidence>
<accession>A0AC34RAQ2</accession>
<protein>
    <submittedName>
        <fullName evidence="2">DUF1279 domain-containing protein</fullName>
    </submittedName>
</protein>
<organism evidence="1 2">
    <name type="scientific">Panagrolaimus sp. JU765</name>
    <dbReference type="NCBI Taxonomy" id="591449"/>
    <lineage>
        <taxon>Eukaryota</taxon>
        <taxon>Metazoa</taxon>
        <taxon>Ecdysozoa</taxon>
        <taxon>Nematoda</taxon>
        <taxon>Chromadorea</taxon>
        <taxon>Rhabditida</taxon>
        <taxon>Tylenchina</taxon>
        <taxon>Panagrolaimomorpha</taxon>
        <taxon>Panagrolaimoidea</taxon>
        <taxon>Panagrolaimidae</taxon>
        <taxon>Panagrolaimus</taxon>
    </lineage>
</organism>